<proteinExistence type="predicted"/>
<keyword evidence="1" id="KW-0808">Transferase</keyword>
<name>A0A0K0X3H3_MYCGD</name>
<dbReference type="PATRIC" id="fig|134601.6.peg.1803"/>
<evidence type="ECO:0000256" key="2">
    <source>
        <dbReference type="ARBA" id="ARBA00022777"/>
    </source>
</evidence>
<dbReference type="InterPro" id="IPR050861">
    <property type="entry name" value="Dihydroxyacetone_Kinase"/>
</dbReference>
<dbReference type="Pfam" id="PF02734">
    <property type="entry name" value="Dak2"/>
    <property type="match status" value="1"/>
</dbReference>
<evidence type="ECO:0000313" key="4">
    <source>
        <dbReference type="EMBL" id="AKS31941.1"/>
    </source>
</evidence>
<reference evidence="4 5" key="1">
    <citation type="submission" date="2015-07" db="EMBL/GenBank/DDBJ databases">
        <title>Complete genome sequence of Mycobacterium goodii X7B, a facultative thermophilic biodesulfurizing bacterium.</title>
        <authorList>
            <person name="Yu B."/>
            <person name="Li F."/>
            <person name="Xu P."/>
        </authorList>
    </citation>
    <scope>NUCLEOTIDE SEQUENCE [LARGE SCALE GENOMIC DNA]</scope>
    <source>
        <strain evidence="4 5">X7B</strain>
    </source>
</reference>
<organism evidence="4 5">
    <name type="scientific">Mycolicibacterium goodii</name>
    <name type="common">Mycobacterium goodii</name>
    <dbReference type="NCBI Taxonomy" id="134601"/>
    <lineage>
        <taxon>Bacteria</taxon>
        <taxon>Bacillati</taxon>
        <taxon>Actinomycetota</taxon>
        <taxon>Actinomycetes</taxon>
        <taxon>Mycobacteriales</taxon>
        <taxon>Mycobacteriaceae</taxon>
        <taxon>Mycolicibacterium</taxon>
    </lineage>
</organism>
<accession>A0A0K0X3H3</accession>
<dbReference type="FunFam" id="1.25.40.340:FF:000002">
    <property type="entry name" value="Dihydroxyacetone kinase, L subunit"/>
    <property type="match status" value="1"/>
</dbReference>
<evidence type="ECO:0000259" key="3">
    <source>
        <dbReference type="PROSITE" id="PS51480"/>
    </source>
</evidence>
<dbReference type="KEGG" id="mgo:AFA91_08705"/>
<dbReference type="Proteomes" id="UP000062255">
    <property type="component" value="Chromosome"/>
</dbReference>
<dbReference type="Gene3D" id="1.25.40.340">
    <property type="match status" value="1"/>
</dbReference>
<keyword evidence="2 4" id="KW-0418">Kinase</keyword>
<dbReference type="PROSITE" id="PS51480">
    <property type="entry name" value="DHAL"/>
    <property type="match status" value="1"/>
</dbReference>
<dbReference type="EMBL" id="CP012150">
    <property type="protein sequence ID" value="AKS31941.1"/>
    <property type="molecule type" value="Genomic_DNA"/>
</dbReference>
<dbReference type="SMART" id="SM01120">
    <property type="entry name" value="Dak2"/>
    <property type="match status" value="1"/>
</dbReference>
<dbReference type="GO" id="GO:0019563">
    <property type="term" value="P:glycerol catabolic process"/>
    <property type="evidence" value="ECO:0007669"/>
    <property type="project" value="TreeGrafter"/>
</dbReference>
<dbReference type="PANTHER" id="PTHR28629">
    <property type="entry name" value="TRIOKINASE/FMN CYCLASE"/>
    <property type="match status" value="1"/>
</dbReference>
<evidence type="ECO:0000256" key="1">
    <source>
        <dbReference type="ARBA" id="ARBA00022679"/>
    </source>
</evidence>
<sequence length="209" mass="21646">MTRKREDAMTATAEDIRRWILTFTDKVIDAEDQLTELDRLAGDGDFGWNVSSALRRARPHVEAATAGPADILAPVTDAFLAAGGTSGALFGLWFGSLAATNAPVWPVGDLADAVLSATDAVRRLGGADVGDRTMVDAMVPAGTALEAAAPHGWDAALSAAATAAHDGAESTRGLVARRGRASYVGKKANGVTDPGALTIAWFFAAGERR</sequence>
<dbReference type="GO" id="GO:0004371">
    <property type="term" value="F:glycerone kinase activity"/>
    <property type="evidence" value="ECO:0007669"/>
    <property type="project" value="InterPro"/>
</dbReference>
<gene>
    <name evidence="4" type="ORF">AFA91_08705</name>
</gene>
<dbReference type="PANTHER" id="PTHR28629:SF4">
    <property type="entry name" value="TRIOKINASE_FMN CYCLASE"/>
    <property type="match status" value="1"/>
</dbReference>
<dbReference type="OrthoDB" id="9800291at2"/>
<dbReference type="InterPro" id="IPR004007">
    <property type="entry name" value="DhaL_dom"/>
</dbReference>
<feature type="domain" description="DhaL" evidence="3">
    <location>
        <begin position="14"/>
        <end position="208"/>
    </location>
</feature>
<dbReference type="STRING" id="134601.AFA91_08705"/>
<dbReference type="InterPro" id="IPR036117">
    <property type="entry name" value="DhaL_dom_sf"/>
</dbReference>
<evidence type="ECO:0000313" key="5">
    <source>
        <dbReference type="Proteomes" id="UP000062255"/>
    </source>
</evidence>
<dbReference type="AlphaFoldDB" id="A0A0K0X3H3"/>
<dbReference type="SUPFAM" id="SSF101473">
    <property type="entry name" value="DhaL-like"/>
    <property type="match status" value="1"/>
</dbReference>
<protein>
    <submittedName>
        <fullName evidence="4">Dihydroxyacetone kinase</fullName>
    </submittedName>
</protein>
<dbReference type="GO" id="GO:0005829">
    <property type="term" value="C:cytosol"/>
    <property type="evidence" value="ECO:0007669"/>
    <property type="project" value="TreeGrafter"/>
</dbReference>